<dbReference type="EMBL" id="LR796360">
    <property type="protein sequence ID" value="CAB4139152.1"/>
    <property type="molecule type" value="Genomic_DNA"/>
</dbReference>
<organism evidence="1">
    <name type="scientific">uncultured Caudovirales phage</name>
    <dbReference type="NCBI Taxonomy" id="2100421"/>
    <lineage>
        <taxon>Viruses</taxon>
        <taxon>Duplodnaviria</taxon>
        <taxon>Heunggongvirae</taxon>
        <taxon>Uroviricota</taxon>
        <taxon>Caudoviricetes</taxon>
        <taxon>Peduoviridae</taxon>
        <taxon>Maltschvirus</taxon>
        <taxon>Maltschvirus maltsch</taxon>
    </lineage>
</organism>
<dbReference type="Pfam" id="PF11753">
    <property type="entry name" value="DUF3310"/>
    <property type="match status" value="1"/>
</dbReference>
<protein>
    <submittedName>
        <fullName evidence="1">SaV-like</fullName>
    </submittedName>
</protein>
<name>A0A6J5LZ29_9CAUD</name>
<reference evidence="1" key="1">
    <citation type="submission" date="2020-04" db="EMBL/GenBank/DDBJ databases">
        <authorList>
            <person name="Chiriac C."/>
            <person name="Salcher M."/>
            <person name="Ghai R."/>
            <person name="Kavagutti S V."/>
        </authorList>
    </citation>
    <scope>NUCLEOTIDE SEQUENCE</scope>
</reference>
<accession>A0A6J5LZ29</accession>
<evidence type="ECO:0000313" key="1">
    <source>
        <dbReference type="EMBL" id="CAB4139152.1"/>
    </source>
</evidence>
<sequence length="74" mass="8478">MSDMVNHPPHYTQGRFEAIDVIEDAVSRAPDPVLGGLQWQALKYLLRLWDKEAPAQDAAKARWYLDRLISALEE</sequence>
<gene>
    <name evidence="1" type="ORF">UFOVP351_24</name>
</gene>
<dbReference type="InterPro" id="IPR021739">
    <property type="entry name" value="SaV-like"/>
</dbReference>
<proteinExistence type="predicted"/>